<dbReference type="Gene3D" id="3.40.30.10">
    <property type="entry name" value="Glutaredoxin"/>
    <property type="match status" value="1"/>
</dbReference>
<evidence type="ECO:0000313" key="5">
    <source>
        <dbReference type="Proteomes" id="UP000008909"/>
    </source>
</evidence>
<dbReference type="Gene3D" id="3.10.20.90">
    <property type="entry name" value="Phosphatidylinositol 3-kinase Catalytic Subunit, Chain A, domain 1"/>
    <property type="match status" value="1"/>
</dbReference>
<organism evidence="4 5">
    <name type="scientific">Clonorchis sinensis</name>
    <name type="common">Chinese liver fluke</name>
    <dbReference type="NCBI Taxonomy" id="79923"/>
    <lineage>
        <taxon>Eukaryota</taxon>
        <taxon>Metazoa</taxon>
        <taxon>Spiralia</taxon>
        <taxon>Lophotrochozoa</taxon>
        <taxon>Platyhelminthes</taxon>
        <taxon>Trematoda</taxon>
        <taxon>Digenea</taxon>
        <taxon>Opisthorchiida</taxon>
        <taxon>Opisthorchiata</taxon>
        <taxon>Opisthorchiidae</taxon>
        <taxon>Clonorchis</taxon>
    </lineage>
</organism>
<dbReference type="InterPro" id="IPR029071">
    <property type="entry name" value="Ubiquitin-like_domsf"/>
</dbReference>
<dbReference type="SUPFAM" id="SSF54236">
    <property type="entry name" value="Ubiquitin-like"/>
    <property type="match status" value="1"/>
</dbReference>
<dbReference type="GO" id="GO:0043130">
    <property type="term" value="F:ubiquitin binding"/>
    <property type="evidence" value="ECO:0007669"/>
    <property type="project" value="TreeGrafter"/>
</dbReference>
<feature type="coiled-coil region" evidence="1">
    <location>
        <begin position="123"/>
        <end position="154"/>
    </location>
</feature>
<dbReference type="Proteomes" id="UP000008909">
    <property type="component" value="Unassembled WGS sequence"/>
</dbReference>
<dbReference type="InterPro" id="IPR001012">
    <property type="entry name" value="UBX_dom"/>
</dbReference>
<dbReference type="PANTHER" id="PTHR23322:SF1">
    <property type="entry name" value="FAS-ASSOCIATED FACTOR 2"/>
    <property type="match status" value="1"/>
</dbReference>
<feature type="domain" description="UBX" evidence="3">
    <location>
        <begin position="182"/>
        <end position="247"/>
    </location>
</feature>
<keyword evidence="1" id="KW-0175">Coiled coil</keyword>
<feature type="compositionally biased region" description="Polar residues" evidence="2">
    <location>
        <begin position="262"/>
        <end position="273"/>
    </location>
</feature>
<evidence type="ECO:0000256" key="1">
    <source>
        <dbReference type="SAM" id="Coils"/>
    </source>
</evidence>
<dbReference type="Pfam" id="PF00789">
    <property type="entry name" value="UBX"/>
    <property type="match status" value="1"/>
</dbReference>
<dbReference type="EMBL" id="DF144781">
    <property type="protein sequence ID" value="GAA57478.1"/>
    <property type="molecule type" value="Genomic_DNA"/>
</dbReference>
<name>G7YWZ8_CLOSI</name>
<evidence type="ECO:0000313" key="4">
    <source>
        <dbReference type="EMBL" id="GAA57478.1"/>
    </source>
</evidence>
<dbReference type="GO" id="GO:0036503">
    <property type="term" value="P:ERAD pathway"/>
    <property type="evidence" value="ECO:0007669"/>
    <property type="project" value="TreeGrafter"/>
</dbReference>
<dbReference type="InterPro" id="IPR050730">
    <property type="entry name" value="UBX_domain-protein"/>
</dbReference>
<dbReference type="PANTHER" id="PTHR23322">
    <property type="entry name" value="FAS-ASSOCIATED PROTEIN"/>
    <property type="match status" value="1"/>
</dbReference>
<feature type="region of interest" description="Disordered" evidence="2">
    <location>
        <begin position="251"/>
        <end position="273"/>
    </location>
</feature>
<dbReference type="AlphaFoldDB" id="G7YWZ8"/>
<sequence>KTLLDSDVIRFLDNREQIVFWGCNIKSPEGYRVSRTLREHTYPFIGVIGLTNLTVPEFGHFANSTIGMALLGRIEGAVQPIDLIQQLTSIFEEHQGATIAARLDRREREAAARIREEQDLAYKQSLERDRAKLAAREEQQRNAALEAAEQARLRRRQDALKQARVNRRKRWRVCLPPEPEQNSPSTVQLSVKLPNGRRVHRTFRVNDSILYYFILSHDDAPENFEIQANFPKRLLPCQPEQESDLEDYIDGEDESSADASCPASTGKHSISADTKTGDLNVVSDWSPHSPTDPPTFLQLGLSKPEVLFVIDKDAETPMTSAAEFAGNAFHTLLWSVFDLPCLVGNFRVIVGKGSWRMSVKRHMEHVTTFPYLQSGLRLVTSKLLDVRSACDECSYWPRTDDVQHATEEVTPHHPYRSIARKTRTPRLAIEKLVDPEVKRNYQNQLVECLPDGTVSDINGHWEKISKALLKVGTSVCGTTQPTPSKHWISDRTVSLLETRRQIPPGRHHNSTRRIIRRQVKLSVRADREAWWTRKAQEMEDAKNAGNDRQDEYLQHSLHYRKAVTESIKSRLIGAAKAIRIACSSVTELPLYYALNRIIASRNGDSKHNRSAVEPIRCTASCNSEEIRGIRYCSVART</sequence>
<evidence type="ECO:0000259" key="3">
    <source>
        <dbReference type="PROSITE" id="PS50033"/>
    </source>
</evidence>
<dbReference type="PROSITE" id="PS50033">
    <property type="entry name" value="UBX"/>
    <property type="match status" value="1"/>
</dbReference>
<keyword evidence="5" id="KW-1185">Reference proteome</keyword>
<protein>
    <submittedName>
        <fullName evidence="4">FAS-associated factor 2</fullName>
    </submittedName>
</protein>
<dbReference type="GO" id="GO:0005783">
    <property type="term" value="C:endoplasmic reticulum"/>
    <property type="evidence" value="ECO:0007669"/>
    <property type="project" value="TreeGrafter"/>
</dbReference>
<evidence type="ECO:0000256" key="2">
    <source>
        <dbReference type="SAM" id="MobiDB-lite"/>
    </source>
</evidence>
<proteinExistence type="predicted"/>
<reference evidence="4" key="1">
    <citation type="journal article" date="2011" name="Genome Biol.">
        <title>The draft genome of the carcinogenic human liver fluke Clonorchis sinensis.</title>
        <authorList>
            <person name="Wang X."/>
            <person name="Chen W."/>
            <person name="Huang Y."/>
            <person name="Sun J."/>
            <person name="Men J."/>
            <person name="Liu H."/>
            <person name="Luo F."/>
            <person name="Guo L."/>
            <person name="Lv X."/>
            <person name="Deng C."/>
            <person name="Zhou C."/>
            <person name="Fan Y."/>
            <person name="Li X."/>
            <person name="Huang L."/>
            <person name="Hu Y."/>
            <person name="Liang C."/>
            <person name="Hu X."/>
            <person name="Xu J."/>
            <person name="Yu X."/>
        </authorList>
    </citation>
    <scope>NUCLEOTIDE SEQUENCE [LARGE SCALE GENOMIC DNA]</scope>
    <source>
        <strain evidence="4">Henan</strain>
    </source>
</reference>
<reference key="2">
    <citation type="submission" date="2011-10" db="EMBL/GenBank/DDBJ databases">
        <title>The genome and transcriptome sequence of Clonorchis sinensis provide insights into the carcinogenic liver fluke.</title>
        <authorList>
            <person name="Wang X."/>
            <person name="Huang Y."/>
            <person name="Chen W."/>
            <person name="Liu H."/>
            <person name="Guo L."/>
            <person name="Chen Y."/>
            <person name="Luo F."/>
            <person name="Zhou W."/>
            <person name="Sun J."/>
            <person name="Mao Q."/>
            <person name="Liang P."/>
            <person name="Zhou C."/>
            <person name="Tian Y."/>
            <person name="Men J."/>
            <person name="Lv X."/>
            <person name="Huang L."/>
            <person name="Zhou J."/>
            <person name="Hu Y."/>
            <person name="Li R."/>
            <person name="Zhang F."/>
            <person name="Lei H."/>
            <person name="Li X."/>
            <person name="Hu X."/>
            <person name="Liang C."/>
            <person name="Xu J."/>
            <person name="Wu Z."/>
            <person name="Yu X."/>
        </authorList>
    </citation>
    <scope>NUCLEOTIDE SEQUENCE</scope>
    <source>
        <strain>Henan</strain>
    </source>
</reference>
<accession>G7YWZ8</accession>
<feature type="non-terminal residue" evidence="4">
    <location>
        <position position="1"/>
    </location>
</feature>
<gene>
    <name evidence="4" type="ORF">CLF_112784</name>
</gene>